<dbReference type="Proteomes" id="UP000807025">
    <property type="component" value="Unassembled WGS sequence"/>
</dbReference>
<keyword evidence="3" id="KW-1185">Reference proteome</keyword>
<feature type="compositionally biased region" description="Pro residues" evidence="1">
    <location>
        <begin position="690"/>
        <end position="701"/>
    </location>
</feature>
<reference evidence="2" key="1">
    <citation type="submission" date="2020-11" db="EMBL/GenBank/DDBJ databases">
        <authorList>
            <consortium name="DOE Joint Genome Institute"/>
            <person name="Ahrendt S."/>
            <person name="Riley R."/>
            <person name="Andreopoulos W."/>
            <person name="Labutti K."/>
            <person name="Pangilinan J."/>
            <person name="Ruiz-Duenas F.J."/>
            <person name="Barrasa J.M."/>
            <person name="Sanchez-Garcia M."/>
            <person name="Camarero S."/>
            <person name="Miyauchi S."/>
            <person name="Serrano A."/>
            <person name="Linde D."/>
            <person name="Babiker R."/>
            <person name="Drula E."/>
            <person name="Ayuso-Fernandez I."/>
            <person name="Pacheco R."/>
            <person name="Padilla G."/>
            <person name="Ferreira P."/>
            <person name="Barriuso J."/>
            <person name="Kellner H."/>
            <person name="Castanera R."/>
            <person name="Alfaro M."/>
            <person name="Ramirez L."/>
            <person name="Pisabarro A.G."/>
            <person name="Kuo A."/>
            <person name="Tritt A."/>
            <person name="Lipzen A."/>
            <person name="He G."/>
            <person name="Yan M."/>
            <person name="Ng V."/>
            <person name="Cullen D."/>
            <person name="Martin F."/>
            <person name="Rosso M.-N."/>
            <person name="Henrissat B."/>
            <person name="Hibbett D."/>
            <person name="Martinez A.T."/>
            <person name="Grigoriev I.V."/>
        </authorList>
    </citation>
    <scope>NUCLEOTIDE SEQUENCE</scope>
    <source>
        <strain evidence="2">ATCC 90797</strain>
    </source>
</reference>
<dbReference type="InterPro" id="IPR041078">
    <property type="entry name" value="Plavaka"/>
</dbReference>
<evidence type="ECO:0000256" key="1">
    <source>
        <dbReference type="SAM" id="MobiDB-lite"/>
    </source>
</evidence>
<evidence type="ECO:0008006" key="4">
    <source>
        <dbReference type="Google" id="ProtNLM"/>
    </source>
</evidence>
<sequence length="942" mass="106141">MPTVHRRQAHLACNALGCRKMCKTTSGLKRHQNQCKFRNNAAKFRSNTPPPVPLKSLSCEPSAPAPDIDTLDTPDADTDTDTVPPIAKTTVQYHPIIDGTPCSRIGADLHDGTAPSPPPDVDKDKFDPFTSCADFEFAEFLYKNVEMSGGNLDKLSEILAALYPGQEPPFENHKDLYATIDSVEHGASRWKSFSVSYNGEIDLGSTPPSWMTATYEVWYRDPLAIMEKQLANPDFCGKIDYGPKLVHDNGTRQYTDFMSGNWAWREANKIAEDEACDGAMLVPVILGSDKTTVSVATGNNEFYPLYGGIGNVHNNVRRAHRDAVSLIALLAIPKTSREYQNNADFRKFRRQLFHTSLYHILRSLQPYMTCPRVSKCSDGHFRRAIYSLGPYIADYPEQALLACIVSGWCPKCTALNDHLDLPGDRRFCEHTAALQEACTLRELWDNYGIVGDLIPFTSAFPRADIYEMLSMDLLHQVIKGTFKDHLVEWVVDYINAENSKPDAARILADIDRRIAAAPPFPGLRRFPEGRNFKQWTGDDSKALMKVFIPAIAGRVPDEMVAAIRSFTEFCYMVRRSVISQHTITSIRTVLNEFHQHRAVFKELGIRDDFNLPRQHSIFHYPHLIEEFGAPNGLCSSITENKHIKAIKKPWRRSSRHKALQQILMTNQRLDKLAASRIYFESYGMLVNPNAKPPPEDPPTPDNGPTHGEAIAETILAKRKDRSYPHLLQELGPTIGHPELERLVREFLYDQVHCHRNDNDLPTSSHLLPSLPVHTKVNVYPSAISTFYAPSDFSGTEGMHHERIRAMPKWHNDIGGRYDTVFLSNGSGDTGFRGLHVARLRLLFSFNWKGETYPCALIRWFSPTDTVPDPITGLWVVEPDMGVNGHPFTSVVHLDTIFRGAHLLGVAGSSFLPESFAFHHTLDAFSHFYVNKYADYHAHETAF</sequence>
<protein>
    <recommendedName>
        <fullName evidence="4">C2H2-type domain-containing protein</fullName>
    </recommendedName>
</protein>
<dbReference type="OrthoDB" id="3199698at2759"/>
<dbReference type="Pfam" id="PF18759">
    <property type="entry name" value="Plavaka"/>
    <property type="match status" value="1"/>
</dbReference>
<name>A0A9P5ZHQ8_PLEER</name>
<comment type="caution">
    <text evidence="2">The sequence shown here is derived from an EMBL/GenBank/DDBJ whole genome shotgun (WGS) entry which is preliminary data.</text>
</comment>
<feature type="region of interest" description="Disordered" evidence="1">
    <location>
        <begin position="688"/>
        <end position="707"/>
    </location>
</feature>
<proteinExistence type="predicted"/>
<gene>
    <name evidence="2" type="ORF">BDN71DRAFT_1547269</name>
</gene>
<feature type="region of interest" description="Disordered" evidence="1">
    <location>
        <begin position="42"/>
        <end position="77"/>
    </location>
</feature>
<dbReference type="AlphaFoldDB" id="A0A9P5ZHQ8"/>
<dbReference type="EMBL" id="MU154793">
    <property type="protein sequence ID" value="KAF9487303.1"/>
    <property type="molecule type" value="Genomic_DNA"/>
</dbReference>
<accession>A0A9P5ZHQ8</accession>
<evidence type="ECO:0000313" key="2">
    <source>
        <dbReference type="EMBL" id="KAF9487303.1"/>
    </source>
</evidence>
<organism evidence="2 3">
    <name type="scientific">Pleurotus eryngii</name>
    <name type="common">Boletus of the steppes</name>
    <dbReference type="NCBI Taxonomy" id="5323"/>
    <lineage>
        <taxon>Eukaryota</taxon>
        <taxon>Fungi</taxon>
        <taxon>Dikarya</taxon>
        <taxon>Basidiomycota</taxon>
        <taxon>Agaricomycotina</taxon>
        <taxon>Agaricomycetes</taxon>
        <taxon>Agaricomycetidae</taxon>
        <taxon>Agaricales</taxon>
        <taxon>Pleurotineae</taxon>
        <taxon>Pleurotaceae</taxon>
        <taxon>Pleurotus</taxon>
    </lineage>
</organism>
<evidence type="ECO:0000313" key="3">
    <source>
        <dbReference type="Proteomes" id="UP000807025"/>
    </source>
</evidence>